<keyword evidence="2" id="KW-0479">Metal-binding</keyword>
<keyword evidence="3" id="KW-0862">Zinc</keyword>
<comment type="subcellular location">
    <subcellularLocation>
        <location evidence="1">Nucleus</location>
    </subcellularLocation>
</comment>
<keyword evidence="10" id="KW-1185">Reference proteome</keyword>
<evidence type="ECO:0000256" key="7">
    <source>
        <dbReference type="ARBA" id="ARBA00023242"/>
    </source>
</evidence>
<dbReference type="PANTHER" id="PTHR28088:SF5">
    <property type="entry name" value="TRANSCRIPTIONAL ACTIVATOR HAA1-RELATED"/>
    <property type="match status" value="1"/>
</dbReference>
<dbReference type="SMART" id="SM00412">
    <property type="entry name" value="Cu_FIST"/>
    <property type="match status" value="1"/>
</dbReference>
<dbReference type="GO" id="GO:0006878">
    <property type="term" value="P:intracellular copper ion homeostasis"/>
    <property type="evidence" value="ECO:0007669"/>
    <property type="project" value="TreeGrafter"/>
</dbReference>
<gene>
    <name evidence="9" type="ORF">SISNIDRAFT_511916</name>
</gene>
<dbReference type="GO" id="GO:0005507">
    <property type="term" value="F:copper ion binding"/>
    <property type="evidence" value="ECO:0007669"/>
    <property type="project" value="InterPro"/>
</dbReference>
<keyword evidence="5" id="KW-0805">Transcription regulation</keyword>
<dbReference type="InterPro" id="IPR001083">
    <property type="entry name" value="Cu_fist_DNA-bd_dom"/>
</dbReference>
<reference evidence="9 10" key="1">
    <citation type="journal article" date="2016" name="Mol. Biol. Evol.">
        <title>Comparative Genomics of Early-Diverging Mushroom-Forming Fungi Provides Insights into the Origins of Lignocellulose Decay Capabilities.</title>
        <authorList>
            <person name="Nagy L.G."/>
            <person name="Riley R."/>
            <person name="Tritt A."/>
            <person name="Adam C."/>
            <person name="Daum C."/>
            <person name="Floudas D."/>
            <person name="Sun H."/>
            <person name="Yadav J.S."/>
            <person name="Pangilinan J."/>
            <person name="Larsson K.H."/>
            <person name="Matsuura K."/>
            <person name="Barry K."/>
            <person name="Labutti K."/>
            <person name="Kuo R."/>
            <person name="Ohm R.A."/>
            <person name="Bhattacharya S.S."/>
            <person name="Shirouzu T."/>
            <person name="Yoshinaga Y."/>
            <person name="Martin F.M."/>
            <person name="Grigoriev I.V."/>
            <person name="Hibbett D.S."/>
        </authorList>
    </citation>
    <scope>NUCLEOTIDE SEQUENCE [LARGE SCALE GENOMIC DNA]</scope>
    <source>
        <strain evidence="9 10">HHB9708</strain>
    </source>
</reference>
<protein>
    <submittedName>
        <fullName evidence="9">Copper-fist-domain-containing protein</fullName>
    </submittedName>
</protein>
<dbReference type="PRINTS" id="PR00617">
    <property type="entry name" value="COPPERFIST"/>
</dbReference>
<dbReference type="AlphaFoldDB" id="A0A164TAN5"/>
<evidence type="ECO:0000256" key="4">
    <source>
        <dbReference type="ARBA" id="ARBA00023008"/>
    </source>
</evidence>
<evidence type="ECO:0000256" key="5">
    <source>
        <dbReference type="ARBA" id="ARBA00023015"/>
    </source>
</evidence>
<dbReference type="OrthoDB" id="5600085at2759"/>
<proteinExistence type="predicted"/>
<dbReference type="PROSITE" id="PS50073">
    <property type="entry name" value="COPPER_FIST_2"/>
    <property type="match status" value="1"/>
</dbReference>
<evidence type="ECO:0000256" key="2">
    <source>
        <dbReference type="ARBA" id="ARBA00022723"/>
    </source>
</evidence>
<dbReference type="GO" id="GO:0005634">
    <property type="term" value="C:nucleus"/>
    <property type="evidence" value="ECO:0007669"/>
    <property type="project" value="UniProtKB-SubCell"/>
</dbReference>
<dbReference type="SMART" id="SM01090">
    <property type="entry name" value="Copper-fist"/>
    <property type="match status" value="1"/>
</dbReference>
<dbReference type="Gene3D" id="3.90.430.10">
    <property type="entry name" value="Copper fist DNA-binding domain"/>
    <property type="match status" value="1"/>
</dbReference>
<keyword evidence="7" id="KW-0539">Nucleus</keyword>
<dbReference type="InterPro" id="IPR036395">
    <property type="entry name" value="Cu_fist_DNA-bd_dom_sf"/>
</dbReference>
<dbReference type="GO" id="GO:0000978">
    <property type="term" value="F:RNA polymerase II cis-regulatory region sequence-specific DNA binding"/>
    <property type="evidence" value="ECO:0007669"/>
    <property type="project" value="TreeGrafter"/>
</dbReference>
<evidence type="ECO:0000313" key="10">
    <source>
        <dbReference type="Proteomes" id="UP000076722"/>
    </source>
</evidence>
<dbReference type="InterPro" id="IPR051763">
    <property type="entry name" value="Copper_Homeo_Regul"/>
</dbReference>
<dbReference type="EMBL" id="KV419411">
    <property type="protein sequence ID" value="KZS92214.1"/>
    <property type="molecule type" value="Genomic_DNA"/>
</dbReference>
<dbReference type="Proteomes" id="UP000076722">
    <property type="component" value="Unassembled WGS sequence"/>
</dbReference>
<dbReference type="STRING" id="1314777.A0A164TAN5"/>
<dbReference type="GO" id="GO:0006879">
    <property type="term" value="P:intracellular iron ion homeostasis"/>
    <property type="evidence" value="ECO:0007669"/>
    <property type="project" value="TreeGrafter"/>
</dbReference>
<evidence type="ECO:0000256" key="3">
    <source>
        <dbReference type="ARBA" id="ARBA00022833"/>
    </source>
</evidence>
<dbReference type="FunFam" id="3.90.430.10:FF:000001">
    <property type="entry name" value="Copper fist DNA-binding protein"/>
    <property type="match status" value="1"/>
</dbReference>
<evidence type="ECO:0000256" key="6">
    <source>
        <dbReference type="ARBA" id="ARBA00023163"/>
    </source>
</evidence>
<accession>A0A164TAN5</accession>
<evidence type="ECO:0000256" key="1">
    <source>
        <dbReference type="ARBA" id="ARBA00004123"/>
    </source>
</evidence>
<evidence type="ECO:0000313" key="9">
    <source>
        <dbReference type="EMBL" id="KZS92214.1"/>
    </source>
</evidence>
<dbReference type="PANTHER" id="PTHR28088">
    <property type="entry name" value="TRANSCRIPTIONAL ACTIVATOR HAA1-RELATED"/>
    <property type="match status" value="1"/>
</dbReference>
<keyword evidence="4" id="KW-0186">Copper</keyword>
<sequence length="104" mass="12065">QVFVNEKKFACQTCIKGHRSSSCYHTDRPLFEIKKKGRPITQCEHCRELRKTKQLHIKCHCDGRDDGSGGVKKGLSVLMAVAVRDHRLTMFRKAKRAHSFRHFL</sequence>
<evidence type="ECO:0000259" key="8">
    <source>
        <dbReference type="PROSITE" id="PS50073"/>
    </source>
</evidence>
<name>A0A164TAN5_9AGAM</name>
<dbReference type="GO" id="GO:0045944">
    <property type="term" value="P:positive regulation of transcription by RNA polymerase II"/>
    <property type="evidence" value="ECO:0007669"/>
    <property type="project" value="TreeGrafter"/>
</dbReference>
<feature type="domain" description="Copper-fist" evidence="8">
    <location>
        <begin position="1"/>
        <end position="40"/>
    </location>
</feature>
<feature type="non-terminal residue" evidence="9">
    <location>
        <position position="1"/>
    </location>
</feature>
<organism evidence="9 10">
    <name type="scientific">Sistotremastrum niveocremeum HHB9708</name>
    <dbReference type="NCBI Taxonomy" id="1314777"/>
    <lineage>
        <taxon>Eukaryota</taxon>
        <taxon>Fungi</taxon>
        <taxon>Dikarya</taxon>
        <taxon>Basidiomycota</taxon>
        <taxon>Agaricomycotina</taxon>
        <taxon>Agaricomycetes</taxon>
        <taxon>Sistotremastrales</taxon>
        <taxon>Sistotremastraceae</taxon>
        <taxon>Sertulicium</taxon>
        <taxon>Sertulicium niveocremeum</taxon>
    </lineage>
</organism>
<keyword evidence="6" id="KW-0804">Transcription</keyword>
<dbReference type="SUPFAM" id="SSF57879">
    <property type="entry name" value="Zinc domain conserved in yeast copper-regulated transcription factors"/>
    <property type="match status" value="1"/>
</dbReference>
<dbReference type="GO" id="GO:0000981">
    <property type="term" value="F:DNA-binding transcription factor activity, RNA polymerase II-specific"/>
    <property type="evidence" value="ECO:0007669"/>
    <property type="project" value="TreeGrafter"/>
</dbReference>
<dbReference type="Pfam" id="PF00649">
    <property type="entry name" value="Copper-fist"/>
    <property type="match status" value="1"/>
</dbReference>